<keyword evidence="3" id="KW-1185">Reference proteome</keyword>
<accession>A0A4D6HDY8</accession>
<dbReference type="GeneID" id="39848014"/>
<dbReference type="RefSeq" id="WP_049995002.1">
    <property type="nucleotide sequence ID" value="NZ_CP031310.1"/>
</dbReference>
<reference evidence="2 3" key="1">
    <citation type="journal article" date="2019" name="Nat. Commun.">
        <title>A new type of DNA phosphorothioation-based antiviral system in archaea.</title>
        <authorList>
            <person name="Xiong L."/>
            <person name="Liu S."/>
            <person name="Chen S."/>
            <person name="Xiao Y."/>
            <person name="Zhu B."/>
            <person name="Gao Y."/>
            <person name="Zhang Y."/>
            <person name="Chen B."/>
            <person name="Luo J."/>
            <person name="Deng Z."/>
            <person name="Chen X."/>
            <person name="Wang L."/>
            <person name="Chen S."/>
        </authorList>
    </citation>
    <scope>NUCLEOTIDE SEQUENCE [LARGE SCALE GENOMIC DNA]</scope>
    <source>
        <strain evidence="2 3">CBA1105</strain>
    </source>
</reference>
<proteinExistence type="predicted"/>
<evidence type="ECO:0000259" key="1">
    <source>
        <dbReference type="Pfam" id="PF00535"/>
    </source>
</evidence>
<dbReference type="AlphaFoldDB" id="A0A4D6HDY8"/>
<dbReference type="Pfam" id="PF00535">
    <property type="entry name" value="Glycos_transf_2"/>
    <property type="match status" value="1"/>
</dbReference>
<dbReference type="STRING" id="1457250.GCA_000755225_01085"/>
<dbReference type="GO" id="GO:0016740">
    <property type="term" value="F:transferase activity"/>
    <property type="evidence" value="ECO:0007669"/>
    <property type="project" value="UniProtKB-KW"/>
</dbReference>
<protein>
    <submittedName>
        <fullName evidence="2">Glycosyltransferase family 2 protein</fullName>
    </submittedName>
</protein>
<dbReference type="Gene3D" id="3.90.550.10">
    <property type="entry name" value="Spore Coat Polysaccharide Biosynthesis Protein SpsA, Chain A"/>
    <property type="match status" value="1"/>
</dbReference>
<dbReference type="PANTHER" id="PTHR48090">
    <property type="entry name" value="UNDECAPRENYL-PHOSPHATE 4-DEOXY-4-FORMAMIDO-L-ARABINOSE TRANSFERASE-RELATED"/>
    <property type="match status" value="1"/>
</dbReference>
<evidence type="ECO:0000313" key="3">
    <source>
        <dbReference type="Proteomes" id="UP000296706"/>
    </source>
</evidence>
<dbReference type="InterPro" id="IPR050256">
    <property type="entry name" value="Glycosyltransferase_2"/>
</dbReference>
<name>A0A4D6HDY8_9EURY</name>
<dbReference type="PANTHER" id="PTHR48090:SF7">
    <property type="entry name" value="RFBJ PROTEIN"/>
    <property type="match status" value="1"/>
</dbReference>
<organism evidence="2 3">
    <name type="scientific">Halapricum salinum</name>
    <dbReference type="NCBI Taxonomy" id="1457250"/>
    <lineage>
        <taxon>Archaea</taxon>
        <taxon>Methanobacteriati</taxon>
        <taxon>Methanobacteriota</taxon>
        <taxon>Stenosarchaea group</taxon>
        <taxon>Halobacteria</taxon>
        <taxon>Halobacteriales</taxon>
        <taxon>Haloarculaceae</taxon>
        <taxon>Halapricum</taxon>
    </lineage>
</organism>
<evidence type="ECO:0000313" key="2">
    <source>
        <dbReference type="EMBL" id="QCC51388.1"/>
    </source>
</evidence>
<dbReference type="InterPro" id="IPR001173">
    <property type="entry name" value="Glyco_trans_2-like"/>
</dbReference>
<feature type="domain" description="Glycosyltransferase 2-like" evidence="1">
    <location>
        <begin position="5"/>
        <end position="115"/>
    </location>
</feature>
<dbReference type="Proteomes" id="UP000296706">
    <property type="component" value="Chromosome"/>
</dbReference>
<dbReference type="InterPro" id="IPR029044">
    <property type="entry name" value="Nucleotide-diphossugar_trans"/>
</dbReference>
<dbReference type="OrthoDB" id="11098at2157"/>
<sequence length="206" mass="22346">MDSVTVVVPAYEEAGRIGRVVSELVDQYRVLVVDDGSTDETAAEARAAGATVVEQPTNEGYIPALKRGFRAAETPIVVTYDADGEHRPGDVARLAGAIESHDLDLVLGARSTIPRPSERLLNRLTQTEVDVTDSGTGFRAIRRDLAVDLELDTVCTCGTLVLEAAGKGARIGEVPIETRDIEKPRGIAWGHARQLWHVMGHLWRAR</sequence>
<dbReference type="SUPFAM" id="SSF53448">
    <property type="entry name" value="Nucleotide-diphospho-sugar transferases"/>
    <property type="match status" value="1"/>
</dbReference>
<dbReference type="EMBL" id="CP031310">
    <property type="protein sequence ID" value="QCC51388.1"/>
    <property type="molecule type" value="Genomic_DNA"/>
</dbReference>
<dbReference type="KEGG" id="hsn:DV733_09085"/>
<gene>
    <name evidence="2" type="ORF">DV733_09085</name>
</gene>
<dbReference type="CDD" id="cd04179">
    <property type="entry name" value="DPM_DPG-synthase_like"/>
    <property type="match status" value="1"/>
</dbReference>
<keyword evidence="2" id="KW-0808">Transferase</keyword>